<keyword evidence="1 4" id="KW-0645">Protease</keyword>
<dbReference type="PRINTS" id="PR00723">
    <property type="entry name" value="SUBTILISIN"/>
</dbReference>
<evidence type="ECO:0000313" key="7">
    <source>
        <dbReference type="Proteomes" id="UP000190961"/>
    </source>
</evidence>
<proteinExistence type="inferred from homology"/>
<reference evidence="6 7" key="1">
    <citation type="submission" date="2017-02" db="EMBL/GenBank/DDBJ databases">
        <authorList>
            <person name="Peterson S.W."/>
        </authorList>
    </citation>
    <scope>NUCLEOTIDE SEQUENCE [LARGE SCALE GENOMIC DNA]</scope>
    <source>
        <strain evidence="6 7">DSM 25262</strain>
    </source>
</reference>
<dbReference type="Gene3D" id="3.40.50.200">
    <property type="entry name" value="Peptidase S8/S53 domain"/>
    <property type="match status" value="1"/>
</dbReference>
<feature type="domain" description="Peptidase S8/S53" evidence="5">
    <location>
        <begin position="4"/>
        <end position="207"/>
    </location>
</feature>
<organism evidence="6 7">
    <name type="scientific">Ohtaekwangia koreensis</name>
    <dbReference type="NCBI Taxonomy" id="688867"/>
    <lineage>
        <taxon>Bacteria</taxon>
        <taxon>Pseudomonadati</taxon>
        <taxon>Bacteroidota</taxon>
        <taxon>Cytophagia</taxon>
        <taxon>Cytophagales</taxon>
        <taxon>Fulvivirgaceae</taxon>
        <taxon>Ohtaekwangia</taxon>
    </lineage>
</organism>
<dbReference type="Proteomes" id="UP000190961">
    <property type="component" value="Unassembled WGS sequence"/>
</dbReference>
<dbReference type="GO" id="GO:0006508">
    <property type="term" value="P:proteolysis"/>
    <property type="evidence" value="ECO:0007669"/>
    <property type="project" value="UniProtKB-KW"/>
</dbReference>
<evidence type="ECO:0000256" key="2">
    <source>
        <dbReference type="ARBA" id="ARBA00022801"/>
    </source>
</evidence>
<name>A0A1T5M536_9BACT</name>
<dbReference type="PROSITE" id="PS51892">
    <property type="entry name" value="SUBTILASE"/>
    <property type="match status" value="1"/>
</dbReference>
<dbReference type="STRING" id="688867.SAMN05660236_4420"/>
<feature type="active site" description="Charge relay system" evidence="4">
    <location>
        <position position="191"/>
    </location>
</feature>
<evidence type="ECO:0000256" key="3">
    <source>
        <dbReference type="ARBA" id="ARBA00022825"/>
    </source>
</evidence>
<dbReference type="Pfam" id="PF00082">
    <property type="entry name" value="Peptidase_S8"/>
    <property type="match status" value="1"/>
</dbReference>
<feature type="active site" description="Charge relay system" evidence="4">
    <location>
        <position position="10"/>
    </location>
</feature>
<dbReference type="InterPro" id="IPR015500">
    <property type="entry name" value="Peptidase_S8_subtilisin-rel"/>
</dbReference>
<evidence type="ECO:0000256" key="1">
    <source>
        <dbReference type="ARBA" id="ARBA00022670"/>
    </source>
</evidence>
<protein>
    <submittedName>
        <fullName evidence="6">Subtilase family protein</fullName>
    </submittedName>
</protein>
<evidence type="ECO:0000259" key="5">
    <source>
        <dbReference type="Pfam" id="PF00082"/>
    </source>
</evidence>
<dbReference type="InterPro" id="IPR000209">
    <property type="entry name" value="Peptidase_S8/S53_dom"/>
</dbReference>
<dbReference type="RefSeq" id="WP_079688949.1">
    <property type="nucleotide sequence ID" value="NZ_FUZU01000003.1"/>
</dbReference>
<keyword evidence="7" id="KW-1185">Reference proteome</keyword>
<dbReference type="EMBL" id="FUZU01000003">
    <property type="protein sequence ID" value="SKC83320.1"/>
    <property type="molecule type" value="Genomic_DNA"/>
</dbReference>
<gene>
    <name evidence="6" type="ORF">SAMN05660236_4420</name>
</gene>
<evidence type="ECO:0000313" key="6">
    <source>
        <dbReference type="EMBL" id="SKC83320.1"/>
    </source>
</evidence>
<feature type="active site" description="Charge relay system" evidence="4">
    <location>
        <position position="47"/>
    </location>
</feature>
<keyword evidence="2 4" id="KW-0378">Hydrolase</keyword>
<comment type="similarity">
    <text evidence="4">Belongs to the peptidase S8 family.</text>
</comment>
<accession>A0A1T5M536</accession>
<evidence type="ECO:0000256" key="4">
    <source>
        <dbReference type="PROSITE-ProRule" id="PRU01240"/>
    </source>
</evidence>
<dbReference type="AlphaFoldDB" id="A0A1T5M536"/>
<sequence length="371" mass="41184">MEEIGVAIIDQGVDFSYHRLTSSAAAEEVTLPREAGKAGESKSMLYHGTNVASIIHYLAPASRIISIRLDTEKITVDLLCRALEYCAQRKDVHIINISLGIVRSSPPEILRQACMKCYHNGQVVIAAAHHETSYPCYPAAFPTVIGVGTGIFRRMQDFCYVGEGYINVLAKGIHQRIQGESGKPAIRSGTSYAAAALSGRLAYIYQQDIQSRHIPVANLLQRYSVPGRSTHYPLAADMQSDRKPLPEYIADKRWMLFAVDDECIQPYFEDPRVAMVMNYPMDPIDAYGALVRKSGKKVIPGIVSPKMLEFIDVLIVGNFFSNTNLINTYFGYQLIDFFRAHGKRIETTDPYIQTLLDGASVVATPSILEPT</sequence>
<keyword evidence="3 4" id="KW-0720">Serine protease</keyword>
<dbReference type="GO" id="GO:0004252">
    <property type="term" value="F:serine-type endopeptidase activity"/>
    <property type="evidence" value="ECO:0007669"/>
    <property type="project" value="UniProtKB-UniRule"/>
</dbReference>
<dbReference type="OrthoDB" id="1489285at2"/>
<dbReference type="SUPFAM" id="SSF52743">
    <property type="entry name" value="Subtilisin-like"/>
    <property type="match status" value="1"/>
</dbReference>
<dbReference type="InterPro" id="IPR036852">
    <property type="entry name" value="Peptidase_S8/S53_dom_sf"/>
</dbReference>